<keyword evidence="2" id="KW-1185">Reference proteome</keyword>
<gene>
    <name evidence="1" type="ORF">GCM10023095_03050</name>
</gene>
<dbReference type="InterPro" id="IPR006450">
    <property type="entry name" value="Phage_HK97_gp6-like"/>
</dbReference>
<name>A0ABP8PW48_9GAMM</name>
<dbReference type="EMBL" id="BAABFC010000001">
    <property type="protein sequence ID" value="GAA4493224.1"/>
    <property type="molecule type" value="Genomic_DNA"/>
</dbReference>
<protein>
    <recommendedName>
        <fullName evidence="3">Phage gp6-like head-tail connector protein</fullName>
    </recommendedName>
</protein>
<dbReference type="Pfam" id="PF05135">
    <property type="entry name" value="Phage_connect_1"/>
    <property type="match status" value="1"/>
</dbReference>
<evidence type="ECO:0008006" key="3">
    <source>
        <dbReference type="Google" id="ProtNLM"/>
    </source>
</evidence>
<dbReference type="RefSeq" id="WP_345009358.1">
    <property type="nucleotide sequence ID" value="NZ_BAABFC010000001.1"/>
</dbReference>
<dbReference type="InterPro" id="IPR021146">
    <property type="entry name" value="Phage_gp6-like_head-tail"/>
</dbReference>
<organism evidence="1 2">
    <name type="scientific">Pseudaeromonas paramecii</name>
    <dbReference type="NCBI Taxonomy" id="2138166"/>
    <lineage>
        <taxon>Bacteria</taxon>
        <taxon>Pseudomonadati</taxon>
        <taxon>Pseudomonadota</taxon>
        <taxon>Gammaproteobacteria</taxon>
        <taxon>Aeromonadales</taxon>
        <taxon>Aeromonadaceae</taxon>
        <taxon>Pseudaeromonas</taxon>
    </lineage>
</organism>
<accession>A0ABP8PW48</accession>
<reference evidence="2" key="1">
    <citation type="journal article" date="2019" name="Int. J. Syst. Evol. Microbiol.">
        <title>The Global Catalogue of Microorganisms (GCM) 10K type strain sequencing project: providing services to taxonomists for standard genome sequencing and annotation.</title>
        <authorList>
            <consortium name="The Broad Institute Genomics Platform"/>
            <consortium name="The Broad Institute Genome Sequencing Center for Infectious Disease"/>
            <person name="Wu L."/>
            <person name="Ma J."/>
        </authorList>
    </citation>
    <scope>NUCLEOTIDE SEQUENCE [LARGE SCALE GENOMIC DNA]</scope>
    <source>
        <strain evidence="2">JCM 32226</strain>
    </source>
</reference>
<dbReference type="Proteomes" id="UP001501321">
    <property type="component" value="Unassembled WGS sequence"/>
</dbReference>
<dbReference type="Gene3D" id="1.10.3230.30">
    <property type="entry name" value="Phage gp6-like head-tail connector protein"/>
    <property type="match status" value="1"/>
</dbReference>
<dbReference type="CDD" id="cd08054">
    <property type="entry name" value="gp6"/>
    <property type="match status" value="1"/>
</dbReference>
<comment type="caution">
    <text evidence="1">The sequence shown here is derived from an EMBL/GenBank/DDBJ whole genome shotgun (WGS) entry which is preliminary data.</text>
</comment>
<evidence type="ECO:0000313" key="1">
    <source>
        <dbReference type="EMBL" id="GAA4493224.1"/>
    </source>
</evidence>
<evidence type="ECO:0000313" key="2">
    <source>
        <dbReference type="Proteomes" id="UP001501321"/>
    </source>
</evidence>
<proteinExistence type="predicted"/>
<sequence length="118" mass="12966">MLISLDDAKRQCRLELDDTSEDEHLTVLIEAAIAKIENDTNKQLIAVDQTPVVSTDPDSGAVVPPYQQQLTPALRMAALLLISHWYTNREAVVTGTIATTMPLAYESLIQAYRDLAVG</sequence>
<dbReference type="NCBIfam" id="TIGR01560">
    <property type="entry name" value="put_DNA_pack"/>
    <property type="match status" value="1"/>
</dbReference>